<evidence type="ECO:0000313" key="2">
    <source>
        <dbReference type="EMBL" id="CAH06842.1"/>
    </source>
</evidence>
<dbReference type="HOGENOM" id="CLU_066192_52_0_10"/>
<dbReference type="EMBL" id="CR626927">
    <property type="protein sequence ID" value="CAH06842.1"/>
    <property type="molecule type" value="Genomic_DNA"/>
</dbReference>
<dbReference type="PaxDb" id="272559-BF9343_1061"/>
<dbReference type="Pfam" id="PF01381">
    <property type="entry name" value="HTH_3"/>
    <property type="match status" value="1"/>
</dbReference>
<dbReference type="KEGG" id="bfs:BF9343_1061"/>
<dbReference type="Gene3D" id="1.10.260.40">
    <property type="entry name" value="lambda repressor-like DNA-binding domains"/>
    <property type="match status" value="1"/>
</dbReference>
<evidence type="ECO:0000259" key="1">
    <source>
        <dbReference type="PROSITE" id="PS50943"/>
    </source>
</evidence>
<proteinExistence type="predicted"/>
<keyword evidence="2" id="KW-0238">DNA-binding</keyword>
<reference evidence="2 3" key="1">
    <citation type="journal article" date="2005" name="Science">
        <title>Extensive DNA inversions in the B. fragilis genome control variable gene expression.</title>
        <authorList>
            <person name="Cerdeno-Tarraga A.M."/>
            <person name="Patrick S."/>
            <person name="Crosmann L."/>
            <person name="Blakely G."/>
            <person name="Abratt V."/>
            <person name="Lennard N."/>
            <person name="Duerden B."/>
            <person name="Poxton I."/>
            <person name="Harris B."/>
            <person name="Quail M.A."/>
            <person name="Barron A."/>
            <person name="Clarck L."/>
            <person name="Corton C."/>
            <person name="Doggett J."/>
            <person name="Holden M.T.G."/>
            <person name="Larke N."/>
            <person name="Line A."/>
            <person name="Lord A."/>
            <person name="Norbertczak H."/>
            <person name="Ormond D."/>
            <person name="Price C."/>
            <person name="Rabbinowitsch E."/>
            <person name="Woodward J."/>
            <person name="Barrel B.G."/>
            <person name="Parkhill J."/>
        </authorList>
    </citation>
    <scope>NUCLEOTIDE SEQUENCE [LARGE SCALE GENOMIC DNA]</scope>
    <source>
        <strain evidence="3">ATCC 25285 / DSM 2151 / CCUG 4856 / JCM 11019 / LMG 10263 / NCTC 9343 / Onslow / VPI 2553 / EN-2</strain>
    </source>
</reference>
<dbReference type="InterPro" id="IPR001387">
    <property type="entry name" value="Cro/C1-type_HTH"/>
</dbReference>
<dbReference type="PROSITE" id="PS50943">
    <property type="entry name" value="HTH_CROC1"/>
    <property type="match status" value="1"/>
</dbReference>
<dbReference type="CDD" id="cd00093">
    <property type="entry name" value="HTH_XRE"/>
    <property type="match status" value="1"/>
</dbReference>
<accession>Q5LG99</accession>
<dbReference type="SUPFAM" id="SSF47413">
    <property type="entry name" value="lambda repressor-like DNA-binding domains"/>
    <property type="match status" value="1"/>
</dbReference>
<dbReference type="GO" id="GO:0003677">
    <property type="term" value="F:DNA binding"/>
    <property type="evidence" value="ECO:0007669"/>
    <property type="project" value="UniProtKB-KW"/>
</dbReference>
<feature type="domain" description="HTH cro/C1-type" evidence="1">
    <location>
        <begin position="42"/>
        <end position="82"/>
    </location>
</feature>
<gene>
    <name evidence="2" type="ORF">BF9343_1061</name>
</gene>
<organism evidence="2 3">
    <name type="scientific">Bacteroides fragilis (strain ATCC 25285 / DSM 2151 / CCUG 4856 / JCM 11019 / LMG 10263 / NCTC 9343 / Onslow / VPI 2553 / EN-2)</name>
    <dbReference type="NCBI Taxonomy" id="272559"/>
    <lineage>
        <taxon>Bacteria</taxon>
        <taxon>Pseudomonadati</taxon>
        <taxon>Bacteroidota</taxon>
        <taxon>Bacteroidia</taxon>
        <taxon>Bacteroidales</taxon>
        <taxon>Bacteroidaceae</taxon>
        <taxon>Bacteroides</taxon>
    </lineage>
</organism>
<dbReference type="Proteomes" id="UP000006731">
    <property type="component" value="Chromosome"/>
</dbReference>
<dbReference type="eggNOG" id="COG1476">
    <property type="taxonomic scope" value="Bacteria"/>
</dbReference>
<dbReference type="SMART" id="SM00530">
    <property type="entry name" value="HTH_XRE"/>
    <property type="match status" value="1"/>
</dbReference>
<name>Q5LG99_BACFN</name>
<evidence type="ECO:0000313" key="3">
    <source>
        <dbReference type="Proteomes" id="UP000006731"/>
    </source>
</evidence>
<protein>
    <submittedName>
        <fullName evidence="2">DNA-binding protein</fullName>
    </submittedName>
</protein>
<keyword evidence="3" id="KW-1185">Reference proteome</keyword>
<dbReference type="InterPro" id="IPR010982">
    <property type="entry name" value="Lambda_DNA-bd_dom_sf"/>
</dbReference>
<dbReference type="AlphaFoldDB" id="Q5LG99"/>
<sequence length="89" mass="10150">MLANQIKYVILHLTQSIIEYSMANLNCIKAVLAEKGIMSKWLAKTLKKDPATVSKWCNNHSQPDLYTLARIAEVLDVDIHKLICHTKEE</sequence>